<evidence type="ECO:0000313" key="2">
    <source>
        <dbReference type="EMBL" id="SDW33787.1"/>
    </source>
</evidence>
<keyword evidence="3" id="KW-1185">Reference proteome</keyword>
<gene>
    <name evidence="2" type="ORF">SAMN05444411_101508</name>
</gene>
<dbReference type="InterPro" id="IPR052733">
    <property type="entry name" value="Chloroplast_QOR"/>
</dbReference>
<accession>A0A1H2SQH5</accession>
<dbReference type="SMART" id="SM00829">
    <property type="entry name" value="PKS_ER"/>
    <property type="match status" value="1"/>
</dbReference>
<dbReference type="Proteomes" id="UP000199595">
    <property type="component" value="Unassembled WGS sequence"/>
</dbReference>
<dbReference type="Pfam" id="PF08240">
    <property type="entry name" value="ADH_N"/>
    <property type="match status" value="1"/>
</dbReference>
<dbReference type="Gene3D" id="3.40.50.720">
    <property type="entry name" value="NAD(P)-binding Rossmann-like Domain"/>
    <property type="match status" value="1"/>
</dbReference>
<dbReference type="Pfam" id="PF13602">
    <property type="entry name" value="ADH_zinc_N_2"/>
    <property type="match status" value="1"/>
</dbReference>
<dbReference type="InterPro" id="IPR036291">
    <property type="entry name" value="NAD(P)-bd_dom_sf"/>
</dbReference>
<dbReference type="InterPro" id="IPR011032">
    <property type="entry name" value="GroES-like_sf"/>
</dbReference>
<dbReference type="AlphaFoldDB" id="A0A1H2SQH5"/>
<protein>
    <submittedName>
        <fullName evidence="2">NADPH:quinone reductase</fullName>
    </submittedName>
</protein>
<feature type="domain" description="Enoyl reductase (ER)" evidence="1">
    <location>
        <begin position="10"/>
        <end position="317"/>
    </location>
</feature>
<dbReference type="PANTHER" id="PTHR44013:SF1">
    <property type="entry name" value="ZINC-TYPE ALCOHOL DEHYDROGENASE-LIKE PROTEIN C16A3.02C"/>
    <property type="match status" value="1"/>
</dbReference>
<dbReference type="CDD" id="cd08267">
    <property type="entry name" value="MDR1"/>
    <property type="match status" value="1"/>
</dbReference>
<dbReference type="PANTHER" id="PTHR44013">
    <property type="entry name" value="ZINC-TYPE ALCOHOL DEHYDROGENASE-LIKE PROTEIN C16A3.02C"/>
    <property type="match status" value="1"/>
</dbReference>
<dbReference type="EMBL" id="FNNJ01000001">
    <property type="protein sequence ID" value="SDW33787.1"/>
    <property type="molecule type" value="Genomic_DNA"/>
</dbReference>
<dbReference type="InterPro" id="IPR020843">
    <property type="entry name" value="ER"/>
</dbReference>
<name>A0A1H2SQH5_9FLAO</name>
<dbReference type="STRING" id="762486.SAMN05444411_101508"/>
<evidence type="ECO:0000313" key="3">
    <source>
        <dbReference type="Proteomes" id="UP000199595"/>
    </source>
</evidence>
<dbReference type="InterPro" id="IPR013154">
    <property type="entry name" value="ADH-like_N"/>
</dbReference>
<evidence type="ECO:0000259" key="1">
    <source>
        <dbReference type="SMART" id="SM00829"/>
    </source>
</evidence>
<dbReference type="SUPFAM" id="SSF51735">
    <property type="entry name" value="NAD(P)-binding Rossmann-fold domains"/>
    <property type="match status" value="1"/>
</dbReference>
<dbReference type="RefSeq" id="WP_090119373.1">
    <property type="nucleotide sequence ID" value="NZ_FNNJ01000001.1"/>
</dbReference>
<organism evidence="2 3">
    <name type="scientific">Lutibacter oricola</name>
    <dbReference type="NCBI Taxonomy" id="762486"/>
    <lineage>
        <taxon>Bacteria</taxon>
        <taxon>Pseudomonadati</taxon>
        <taxon>Bacteroidota</taxon>
        <taxon>Flavobacteriia</taxon>
        <taxon>Flavobacteriales</taxon>
        <taxon>Flavobacteriaceae</taxon>
        <taxon>Lutibacter</taxon>
    </lineage>
</organism>
<sequence>MKAAIYKTYGSPKVIQVIDTEIPTPKPNEVLIKIKASSSTRADTMMRQGSPKFRRLFLGFFKPKNTSLGTGFSGVIEFIGDEVSKFNIGDAVFGEKLFSNGCNADYICIAEDMIVEHKPITISHQEAAPICDGFLTSYNFLKDIANIKKGQHILVNGASGSLGTAAVQLAKLMGAKVTGVCSTKNVNFVKSIGADEVIDYKNEDFTNSQNKYDIIYDSVGTLNFKDCENVLTNKGIFMTPVLSFGTLWHSIINSKKVKFAATGLKKTEELKQLFKELVSLFKDEKLHTNIDKAYKLSEIKLAHEYLETGRKVGNIVIINQ</sequence>
<reference evidence="2 3" key="1">
    <citation type="submission" date="2016-10" db="EMBL/GenBank/DDBJ databases">
        <authorList>
            <person name="de Groot N.N."/>
        </authorList>
    </citation>
    <scope>NUCLEOTIDE SEQUENCE [LARGE SCALE GENOMIC DNA]</scope>
    <source>
        <strain evidence="2 3">DSM 24956</strain>
    </source>
</reference>
<dbReference type="SUPFAM" id="SSF50129">
    <property type="entry name" value="GroES-like"/>
    <property type="match status" value="1"/>
</dbReference>
<dbReference type="OrthoDB" id="9787435at2"/>
<dbReference type="GO" id="GO:0016491">
    <property type="term" value="F:oxidoreductase activity"/>
    <property type="evidence" value="ECO:0007669"/>
    <property type="project" value="InterPro"/>
</dbReference>
<dbReference type="Gene3D" id="3.90.180.10">
    <property type="entry name" value="Medium-chain alcohol dehydrogenases, catalytic domain"/>
    <property type="match status" value="1"/>
</dbReference>
<proteinExistence type="predicted"/>